<evidence type="ECO:0000313" key="3">
    <source>
        <dbReference type="Proteomes" id="UP000236743"/>
    </source>
</evidence>
<protein>
    <submittedName>
        <fullName evidence="2">PIN domain nuclease, a component of toxin-antitoxin system (PIN domain)</fullName>
    </submittedName>
</protein>
<sequence length="128" mass="13767">MRILLDTHVLIWALSAPERLGAQARSDIESTSNVVMFSAASIWEIAIKAALRRADFEIEPDEIALEASAAGFVDLAISSRSAAAVKDLPLLHGDPFDRLLVAQATSEQAVLLTADRTLAAYPGLIRLI</sequence>
<dbReference type="InterPro" id="IPR041705">
    <property type="entry name" value="PIN_Sll0205"/>
</dbReference>
<dbReference type="EMBL" id="FNUY01000022">
    <property type="protein sequence ID" value="SEG83172.1"/>
    <property type="molecule type" value="Genomic_DNA"/>
</dbReference>
<organism evidence="2 3">
    <name type="scientific">Bosea lathyri</name>
    <dbReference type="NCBI Taxonomy" id="1036778"/>
    <lineage>
        <taxon>Bacteria</taxon>
        <taxon>Pseudomonadati</taxon>
        <taxon>Pseudomonadota</taxon>
        <taxon>Alphaproteobacteria</taxon>
        <taxon>Hyphomicrobiales</taxon>
        <taxon>Boseaceae</taxon>
        <taxon>Bosea</taxon>
    </lineage>
</organism>
<keyword evidence="3" id="KW-1185">Reference proteome</keyword>
<dbReference type="InterPro" id="IPR002716">
    <property type="entry name" value="PIN_dom"/>
</dbReference>
<evidence type="ECO:0000313" key="2">
    <source>
        <dbReference type="EMBL" id="SEG83172.1"/>
    </source>
</evidence>
<dbReference type="PANTHER" id="PTHR36173">
    <property type="entry name" value="RIBONUCLEASE VAPC16-RELATED"/>
    <property type="match status" value="1"/>
</dbReference>
<gene>
    <name evidence="2" type="ORF">SAMN04488115_1229</name>
</gene>
<reference evidence="2 3" key="1">
    <citation type="submission" date="2016-10" db="EMBL/GenBank/DDBJ databases">
        <authorList>
            <person name="de Groot N.N."/>
        </authorList>
    </citation>
    <scope>NUCLEOTIDE SEQUENCE [LARGE SCALE GENOMIC DNA]</scope>
    <source>
        <strain evidence="2 3">DSM 26656</strain>
    </source>
</reference>
<evidence type="ECO:0000259" key="1">
    <source>
        <dbReference type="Pfam" id="PF01850"/>
    </source>
</evidence>
<dbReference type="InterPro" id="IPR052919">
    <property type="entry name" value="TA_system_RNase"/>
</dbReference>
<dbReference type="RefSeq" id="WP_103875746.1">
    <property type="nucleotide sequence ID" value="NZ_FNUY01000022.1"/>
</dbReference>
<dbReference type="SUPFAM" id="SSF88723">
    <property type="entry name" value="PIN domain-like"/>
    <property type="match status" value="1"/>
</dbReference>
<dbReference type="AlphaFoldDB" id="A0A1H6DDN2"/>
<dbReference type="InterPro" id="IPR029060">
    <property type="entry name" value="PIN-like_dom_sf"/>
</dbReference>
<dbReference type="OrthoDB" id="9798990at2"/>
<dbReference type="PANTHER" id="PTHR36173:SF2">
    <property type="entry name" value="RIBONUCLEASE VAPC16"/>
    <property type="match status" value="1"/>
</dbReference>
<feature type="domain" description="PIN" evidence="1">
    <location>
        <begin position="3"/>
        <end position="122"/>
    </location>
</feature>
<proteinExistence type="predicted"/>
<dbReference type="Gene3D" id="3.40.50.1010">
    <property type="entry name" value="5'-nuclease"/>
    <property type="match status" value="1"/>
</dbReference>
<dbReference type="Proteomes" id="UP000236743">
    <property type="component" value="Unassembled WGS sequence"/>
</dbReference>
<accession>A0A1H6DDN2</accession>
<dbReference type="CDD" id="cd09872">
    <property type="entry name" value="PIN_Sll0205-like"/>
    <property type="match status" value="1"/>
</dbReference>
<dbReference type="Pfam" id="PF01850">
    <property type="entry name" value="PIN"/>
    <property type="match status" value="1"/>
</dbReference>
<name>A0A1H6DDN2_9HYPH</name>